<gene>
    <name evidence="2" type="ORF">CRG98_006605</name>
</gene>
<feature type="compositionally biased region" description="Polar residues" evidence="1">
    <location>
        <begin position="214"/>
        <end position="228"/>
    </location>
</feature>
<keyword evidence="3" id="KW-1185">Reference proteome</keyword>
<proteinExistence type="predicted"/>
<reference evidence="2 3" key="1">
    <citation type="submission" date="2017-11" db="EMBL/GenBank/DDBJ databases">
        <title>De-novo sequencing of pomegranate (Punica granatum L.) genome.</title>
        <authorList>
            <person name="Akparov Z."/>
            <person name="Amiraslanov A."/>
            <person name="Hajiyeva S."/>
            <person name="Abbasov M."/>
            <person name="Kaur K."/>
            <person name="Hamwieh A."/>
            <person name="Solovyev V."/>
            <person name="Salamov A."/>
            <person name="Braich B."/>
            <person name="Kosarev P."/>
            <person name="Mahmoud A."/>
            <person name="Hajiyev E."/>
            <person name="Babayeva S."/>
            <person name="Izzatullayeva V."/>
            <person name="Mammadov A."/>
            <person name="Mammadov A."/>
            <person name="Sharifova S."/>
            <person name="Ojaghi J."/>
            <person name="Eynullazada K."/>
            <person name="Bayramov B."/>
            <person name="Abdulazimova A."/>
            <person name="Shahmuradov I."/>
        </authorList>
    </citation>
    <scope>NUCLEOTIDE SEQUENCE [LARGE SCALE GENOMIC DNA]</scope>
    <source>
        <strain evidence="3">cv. AG2017</strain>
        <tissue evidence="2">Leaf</tissue>
    </source>
</reference>
<evidence type="ECO:0000313" key="3">
    <source>
        <dbReference type="Proteomes" id="UP000233551"/>
    </source>
</evidence>
<dbReference type="Proteomes" id="UP000233551">
    <property type="component" value="Unassembled WGS sequence"/>
</dbReference>
<name>A0A2I0KX09_PUNGR</name>
<accession>A0A2I0KX09</accession>
<dbReference type="AlphaFoldDB" id="A0A2I0KX09"/>
<feature type="compositionally biased region" description="Low complexity" evidence="1">
    <location>
        <begin position="182"/>
        <end position="204"/>
    </location>
</feature>
<dbReference type="EMBL" id="PGOL01000303">
    <property type="protein sequence ID" value="PKI73002.1"/>
    <property type="molecule type" value="Genomic_DNA"/>
</dbReference>
<protein>
    <submittedName>
        <fullName evidence="2">Uncharacterized protein</fullName>
    </submittedName>
</protein>
<feature type="region of interest" description="Disordered" evidence="1">
    <location>
        <begin position="164"/>
        <end position="243"/>
    </location>
</feature>
<organism evidence="2 3">
    <name type="scientific">Punica granatum</name>
    <name type="common">Pomegranate</name>
    <dbReference type="NCBI Taxonomy" id="22663"/>
    <lineage>
        <taxon>Eukaryota</taxon>
        <taxon>Viridiplantae</taxon>
        <taxon>Streptophyta</taxon>
        <taxon>Embryophyta</taxon>
        <taxon>Tracheophyta</taxon>
        <taxon>Spermatophyta</taxon>
        <taxon>Magnoliopsida</taxon>
        <taxon>eudicotyledons</taxon>
        <taxon>Gunneridae</taxon>
        <taxon>Pentapetalae</taxon>
        <taxon>rosids</taxon>
        <taxon>malvids</taxon>
        <taxon>Myrtales</taxon>
        <taxon>Lythraceae</taxon>
        <taxon>Punica</taxon>
    </lineage>
</organism>
<evidence type="ECO:0000313" key="2">
    <source>
        <dbReference type="EMBL" id="PKI73002.1"/>
    </source>
</evidence>
<sequence>MPSGHHRNIIFWQCCGQRTFSLCIRVGGHRGDTRGRCLRGLGFKISRGSGRVFIFSVLDHKPWPVSLVIRGSGRDIRWVSRSRRNGRGGSEGGASRDSMADDATMKAKLIYPFRLQFCSESLIQIVVGRGRVISTCTYSRAYLPLIPSSGRQTQMATAEKVAFEGRKHGSHSRMRALPQRALPDSPLSILPKLPSSSNLVSSHSSHTHTDTVGLLSSSRPPSDVSCPSQRPPPGLPTIRCPHSPGPSQPLHCLSLYRDSTRSHNPNAVMSLLRLHLGSSMNTSCFSTSSHPRSNLI</sequence>
<comment type="caution">
    <text evidence="2">The sequence shown here is derived from an EMBL/GenBank/DDBJ whole genome shotgun (WGS) entry which is preliminary data.</text>
</comment>
<evidence type="ECO:0000256" key="1">
    <source>
        <dbReference type="SAM" id="MobiDB-lite"/>
    </source>
</evidence>